<dbReference type="PANTHER" id="PTHR21496:SF23">
    <property type="entry name" value="3-PHENYLPROPIONATE_CINNAMIC ACID DIOXYGENASE FERREDOXIN SUBUNIT"/>
    <property type="match status" value="1"/>
</dbReference>
<feature type="domain" description="Rieske" evidence="5">
    <location>
        <begin position="2"/>
        <end position="100"/>
    </location>
</feature>
<keyword evidence="4" id="KW-0411">Iron-sulfur</keyword>
<dbReference type="AlphaFoldDB" id="A0A4R1BD01"/>
<dbReference type="OrthoDB" id="9800167at2"/>
<dbReference type="Pfam" id="PF00355">
    <property type="entry name" value="Rieske"/>
    <property type="match status" value="1"/>
</dbReference>
<dbReference type="GO" id="GO:0046872">
    <property type="term" value="F:metal ion binding"/>
    <property type="evidence" value="ECO:0007669"/>
    <property type="project" value="UniProtKB-KW"/>
</dbReference>
<dbReference type="GO" id="GO:0051537">
    <property type="term" value="F:2 iron, 2 sulfur cluster binding"/>
    <property type="evidence" value="ECO:0007669"/>
    <property type="project" value="UniProtKB-KW"/>
</dbReference>
<keyword evidence="1" id="KW-0001">2Fe-2S</keyword>
<evidence type="ECO:0000313" key="6">
    <source>
        <dbReference type="EMBL" id="TCJ14913.1"/>
    </source>
</evidence>
<dbReference type="EMBL" id="SJZB01000032">
    <property type="protein sequence ID" value="TCJ14913.1"/>
    <property type="molecule type" value="Genomic_DNA"/>
</dbReference>
<dbReference type="PROSITE" id="PS51296">
    <property type="entry name" value="RIESKE"/>
    <property type="match status" value="1"/>
</dbReference>
<accession>A0A4R1BD01</accession>
<reference evidence="6 7" key="1">
    <citation type="submission" date="2019-03" db="EMBL/GenBank/DDBJ databases">
        <title>Genome sequence of Thiobacillaceae bacterium LSR1, a sulfur-oxidizing bacterium isolated from freshwater sediment.</title>
        <authorList>
            <person name="Li S."/>
        </authorList>
    </citation>
    <scope>NUCLEOTIDE SEQUENCE [LARGE SCALE GENOMIC DNA]</scope>
    <source>
        <strain evidence="6 7">LSR1</strain>
    </source>
</reference>
<dbReference type="InterPro" id="IPR036922">
    <property type="entry name" value="Rieske_2Fe-2S_sf"/>
</dbReference>
<dbReference type="CDD" id="cd03528">
    <property type="entry name" value="Rieske_RO_ferredoxin"/>
    <property type="match status" value="1"/>
</dbReference>
<proteinExistence type="predicted"/>
<evidence type="ECO:0000256" key="1">
    <source>
        <dbReference type="ARBA" id="ARBA00022714"/>
    </source>
</evidence>
<evidence type="ECO:0000256" key="3">
    <source>
        <dbReference type="ARBA" id="ARBA00023004"/>
    </source>
</evidence>
<keyword evidence="3" id="KW-0408">Iron</keyword>
<dbReference type="InterPro" id="IPR017941">
    <property type="entry name" value="Rieske_2Fe-2S"/>
</dbReference>
<sequence>MKMLCNTGDVPAGESRRIELPGRPPLAVFNLDGSFYVTDDTCTHGDASLCDGEIDTDDGVVECPYHQGAFEIATGRPAGAPCTVALRVYPVEIRGEAVYAAVEEVETACP</sequence>
<organism evidence="6 7">
    <name type="scientific">Parasulfuritortus cantonensis</name>
    <dbReference type="NCBI Taxonomy" id="2528202"/>
    <lineage>
        <taxon>Bacteria</taxon>
        <taxon>Pseudomonadati</taxon>
        <taxon>Pseudomonadota</taxon>
        <taxon>Betaproteobacteria</taxon>
        <taxon>Nitrosomonadales</taxon>
        <taxon>Thiobacillaceae</taxon>
        <taxon>Parasulfuritortus</taxon>
    </lineage>
</organism>
<keyword evidence="7" id="KW-1185">Reference proteome</keyword>
<evidence type="ECO:0000259" key="5">
    <source>
        <dbReference type="PROSITE" id="PS51296"/>
    </source>
</evidence>
<evidence type="ECO:0000256" key="2">
    <source>
        <dbReference type="ARBA" id="ARBA00022723"/>
    </source>
</evidence>
<protein>
    <submittedName>
        <fullName evidence="6">Non-heme iron oxygenase ferredoxin subunit</fullName>
    </submittedName>
</protein>
<evidence type="ECO:0000256" key="4">
    <source>
        <dbReference type="ARBA" id="ARBA00023014"/>
    </source>
</evidence>
<dbReference type="Gene3D" id="2.102.10.10">
    <property type="entry name" value="Rieske [2Fe-2S] iron-sulphur domain"/>
    <property type="match status" value="1"/>
</dbReference>
<name>A0A4R1BD01_9PROT</name>
<evidence type="ECO:0000313" key="7">
    <source>
        <dbReference type="Proteomes" id="UP000295443"/>
    </source>
</evidence>
<dbReference type="PANTHER" id="PTHR21496">
    <property type="entry name" value="FERREDOXIN-RELATED"/>
    <property type="match status" value="1"/>
</dbReference>
<dbReference type="SUPFAM" id="SSF50022">
    <property type="entry name" value="ISP domain"/>
    <property type="match status" value="1"/>
</dbReference>
<dbReference type="RefSeq" id="WP_131446583.1">
    <property type="nucleotide sequence ID" value="NZ_SJZB01000032.1"/>
</dbReference>
<dbReference type="Proteomes" id="UP000295443">
    <property type="component" value="Unassembled WGS sequence"/>
</dbReference>
<gene>
    <name evidence="6" type="ORF">EZJ19_08475</name>
</gene>
<comment type="caution">
    <text evidence="6">The sequence shown here is derived from an EMBL/GenBank/DDBJ whole genome shotgun (WGS) entry which is preliminary data.</text>
</comment>
<keyword evidence="2" id="KW-0479">Metal-binding</keyword>